<comment type="caution">
    <text evidence="1">The sequence shown here is derived from an EMBL/GenBank/DDBJ whole genome shotgun (WGS) entry which is preliminary data.</text>
</comment>
<name>A0ABN9FCV7_9NEOB</name>
<feature type="non-terminal residue" evidence="1">
    <location>
        <position position="48"/>
    </location>
</feature>
<proteinExistence type="predicted"/>
<protein>
    <submittedName>
        <fullName evidence="1">Uncharacterized protein</fullName>
    </submittedName>
</protein>
<evidence type="ECO:0000313" key="1">
    <source>
        <dbReference type="EMBL" id="CAI9594849.1"/>
    </source>
</evidence>
<accession>A0ABN9FCV7</accession>
<keyword evidence="2" id="KW-1185">Reference proteome</keyword>
<dbReference type="Proteomes" id="UP001162483">
    <property type="component" value="Unassembled WGS sequence"/>
</dbReference>
<gene>
    <name evidence="1" type="ORF">SPARVUS_LOCUS11801492</name>
</gene>
<evidence type="ECO:0000313" key="2">
    <source>
        <dbReference type="Proteomes" id="UP001162483"/>
    </source>
</evidence>
<sequence length="48" mass="5730">MVSPPLVITNSVKSSKPQIVIFYFDYFFHWVPSFTRVLQKVSIFFKLF</sequence>
<reference evidence="1" key="1">
    <citation type="submission" date="2023-05" db="EMBL/GenBank/DDBJ databases">
        <authorList>
            <person name="Stuckert A."/>
        </authorList>
    </citation>
    <scope>NUCLEOTIDE SEQUENCE</scope>
</reference>
<organism evidence="1 2">
    <name type="scientific">Staurois parvus</name>
    <dbReference type="NCBI Taxonomy" id="386267"/>
    <lineage>
        <taxon>Eukaryota</taxon>
        <taxon>Metazoa</taxon>
        <taxon>Chordata</taxon>
        <taxon>Craniata</taxon>
        <taxon>Vertebrata</taxon>
        <taxon>Euteleostomi</taxon>
        <taxon>Amphibia</taxon>
        <taxon>Batrachia</taxon>
        <taxon>Anura</taxon>
        <taxon>Neobatrachia</taxon>
        <taxon>Ranoidea</taxon>
        <taxon>Ranidae</taxon>
        <taxon>Staurois</taxon>
    </lineage>
</organism>
<dbReference type="EMBL" id="CATNWA010016715">
    <property type="protein sequence ID" value="CAI9594849.1"/>
    <property type="molecule type" value="Genomic_DNA"/>
</dbReference>